<evidence type="ECO:0000256" key="11">
    <source>
        <dbReference type="ARBA" id="ARBA00023146"/>
    </source>
</evidence>
<evidence type="ECO:0000256" key="13">
    <source>
        <dbReference type="ARBA" id="ARBA00048359"/>
    </source>
</evidence>
<dbReference type="InterPro" id="IPR013155">
    <property type="entry name" value="M/V/L/I-tRNA-synth_anticd-bd"/>
</dbReference>
<evidence type="ECO:0000313" key="18">
    <source>
        <dbReference type="EMBL" id="MDS0897404.1"/>
    </source>
</evidence>
<evidence type="ECO:0000256" key="4">
    <source>
        <dbReference type="ARBA" id="ARBA00022490"/>
    </source>
</evidence>
<evidence type="ECO:0000256" key="14">
    <source>
        <dbReference type="HAMAP-Rule" id="MF_02002"/>
    </source>
</evidence>
<dbReference type="InterPro" id="IPR033708">
    <property type="entry name" value="Anticodon_Ile_BEm"/>
</dbReference>
<dbReference type="Pfam" id="PF00133">
    <property type="entry name" value="tRNA-synt_1"/>
    <property type="match status" value="1"/>
</dbReference>
<comment type="caution">
    <text evidence="18">The sequence shown here is derived from an EMBL/GenBank/DDBJ whole genome shotgun (WGS) entry which is preliminary data.</text>
</comment>
<proteinExistence type="inferred from homology"/>
<dbReference type="Gene3D" id="3.40.50.620">
    <property type="entry name" value="HUPs"/>
    <property type="match status" value="2"/>
</dbReference>
<evidence type="ECO:0000256" key="10">
    <source>
        <dbReference type="ARBA" id="ARBA00022917"/>
    </source>
</evidence>
<comment type="domain">
    <text evidence="14">IleRS has two distinct active sites: one for aminoacylation and one for editing. The misactivated valine is translocated from the active site to the editing site, which sterically excludes the correctly activated isoleucine. The single editing site contains two valyl binding pockets, one specific for each substrate (Val-AMP or Val-tRNA(Ile)).</text>
</comment>
<keyword evidence="6 14" id="KW-0479">Metal-binding</keyword>
<dbReference type="GO" id="GO:0000049">
    <property type="term" value="F:tRNA binding"/>
    <property type="evidence" value="ECO:0007669"/>
    <property type="project" value="InterPro"/>
</dbReference>
<keyword evidence="11 14" id="KW-0030">Aminoacyl-tRNA synthetase</keyword>
<evidence type="ECO:0000313" key="19">
    <source>
        <dbReference type="Proteomes" id="UP001182247"/>
    </source>
</evidence>
<dbReference type="PROSITE" id="PS00178">
    <property type="entry name" value="AA_TRNA_LIGASE_I"/>
    <property type="match status" value="1"/>
</dbReference>
<evidence type="ECO:0000256" key="7">
    <source>
        <dbReference type="ARBA" id="ARBA00022741"/>
    </source>
</evidence>
<feature type="binding site" evidence="14">
    <location>
        <position position="605"/>
    </location>
    <ligand>
        <name>ATP</name>
        <dbReference type="ChEBI" id="CHEBI:30616"/>
    </ligand>
</feature>
<dbReference type="CDD" id="cd07960">
    <property type="entry name" value="Anticodon_Ia_Ile_BEm"/>
    <property type="match status" value="1"/>
</dbReference>
<dbReference type="GO" id="GO:0005829">
    <property type="term" value="C:cytosol"/>
    <property type="evidence" value="ECO:0007669"/>
    <property type="project" value="TreeGrafter"/>
</dbReference>
<evidence type="ECO:0000259" key="16">
    <source>
        <dbReference type="Pfam" id="PF06827"/>
    </source>
</evidence>
<evidence type="ECO:0000259" key="15">
    <source>
        <dbReference type="Pfam" id="PF00133"/>
    </source>
</evidence>
<dbReference type="InterPro" id="IPR009080">
    <property type="entry name" value="tRNAsynth_Ia_anticodon-bd"/>
</dbReference>
<dbReference type="RefSeq" id="WP_310953041.1">
    <property type="nucleotide sequence ID" value="NZ_JAPKIY010000008.1"/>
</dbReference>
<dbReference type="GO" id="GO:0005524">
    <property type="term" value="F:ATP binding"/>
    <property type="evidence" value="ECO:0007669"/>
    <property type="project" value="UniProtKB-UniRule"/>
</dbReference>
<dbReference type="Pfam" id="PF08264">
    <property type="entry name" value="Anticodon_1"/>
    <property type="match status" value="1"/>
</dbReference>
<keyword evidence="4 14" id="KW-0963">Cytoplasm</keyword>
<dbReference type="FunFam" id="3.40.50.620:FF:000048">
    <property type="entry name" value="Isoleucine--tRNA ligase"/>
    <property type="match status" value="1"/>
</dbReference>
<dbReference type="CDD" id="cd00818">
    <property type="entry name" value="IleRS_core"/>
    <property type="match status" value="1"/>
</dbReference>
<dbReference type="PRINTS" id="PR00984">
    <property type="entry name" value="TRNASYNTHILE"/>
</dbReference>
<keyword evidence="9 14" id="KW-0067">ATP-binding</keyword>
<dbReference type="SUPFAM" id="SSF47323">
    <property type="entry name" value="Anticodon-binding domain of a subclass of class I aminoacyl-tRNA synthetases"/>
    <property type="match status" value="1"/>
</dbReference>
<dbReference type="EMBL" id="JAPKIY010000008">
    <property type="protein sequence ID" value="MDS0897404.1"/>
    <property type="molecule type" value="Genomic_DNA"/>
</dbReference>
<dbReference type="NCBIfam" id="TIGR00392">
    <property type="entry name" value="ileS"/>
    <property type="match status" value="1"/>
</dbReference>
<keyword evidence="7 14" id="KW-0547">Nucleotide-binding</keyword>
<dbReference type="InterPro" id="IPR002301">
    <property type="entry name" value="Ile-tRNA-ligase"/>
</dbReference>
<keyword evidence="8 14" id="KW-0862">Zinc</keyword>
<gene>
    <name evidence="14 18" type="primary">ileS</name>
    <name evidence="18" type="ORF">OSC06_05425</name>
</gene>
<dbReference type="InterPro" id="IPR001412">
    <property type="entry name" value="aa-tRNA-synth_I_CS"/>
</dbReference>
<dbReference type="Gene3D" id="1.10.730.20">
    <property type="match status" value="1"/>
</dbReference>
<feature type="binding site" evidence="14">
    <location>
        <position position="900"/>
    </location>
    <ligand>
        <name>Zn(2+)</name>
        <dbReference type="ChEBI" id="CHEBI:29105"/>
    </ligand>
</feature>
<dbReference type="GO" id="GO:0008270">
    <property type="term" value="F:zinc ion binding"/>
    <property type="evidence" value="ECO:0007669"/>
    <property type="project" value="UniProtKB-UniRule"/>
</dbReference>
<dbReference type="Proteomes" id="UP001182247">
    <property type="component" value="Unassembled WGS sequence"/>
</dbReference>
<dbReference type="AlphaFoldDB" id="A0AAE4JQS8"/>
<dbReference type="Gene3D" id="3.90.740.10">
    <property type="entry name" value="Valyl/Leucyl/Isoleucyl-tRNA synthetase, editing domain"/>
    <property type="match status" value="1"/>
</dbReference>
<dbReference type="FunFam" id="1.10.730.20:FF:000001">
    <property type="entry name" value="Isoleucine--tRNA ligase"/>
    <property type="match status" value="1"/>
</dbReference>
<dbReference type="GO" id="GO:0006428">
    <property type="term" value="P:isoleucyl-tRNA aminoacylation"/>
    <property type="evidence" value="ECO:0007669"/>
    <property type="project" value="UniProtKB-UniRule"/>
</dbReference>
<feature type="binding site" evidence="14">
    <location>
        <position position="920"/>
    </location>
    <ligand>
        <name>Zn(2+)</name>
        <dbReference type="ChEBI" id="CHEBI:29105"/>
    </ligand>
</feature>
<dbReference type="Pfam" id="PF06827">
    <property type="entry name" value="zf-FPG_IleRS"/>
    <property type="match status" value="1"/>
</dbReference>
<comment type="similarity">
    <text evidence="2 14">Belongs to the class-I aminoacyl-tRNA synthetase family. IleS type 1 subfamily.</text>
</comment>
<keyword evidence="10 14" id="KW-0648">Protein biosynthesis</keyword>
<evidence type="ECO:0000256" key="3">
    <source>
        <dbReference type="ARBA" id="ARBA00011245"/>
    </source>
</evidence>
<evidence type="ECO:0000256" key="2">
    <source>
        <dbReference type="ARBA" id="ARBA00006887"/>
    </source>
</evidence>
<feature type="domain" description="Methionyl/Valyl/Leucyl/Isoleucyl-tRNA synthetase anticodon-binding" evidence="17">
    <location>
        <begin position="685"/>
        <end position="840"/>
    </location>
</feature>
<dbReference type="InterPro" id="IPR050081">
    <property type="entry name" value="Ile-tRNA_ligase"/>
</dbReference>
<dbReference type="InterPro" id="IPR002300">
    <property type="entry name" value="aa-tRNA-synth_Ia"/>
</dbReference>
<dbReference type="EC" id="6.1.1.5" evidence="14"/>
<evidence type="ECO:0000256" key="1">
    <source>
        <dbReference type="ARBA" id="ARBA00004496"/>
    </source>
</evidence>
<evidence type="ECO:0000256" key="12">
    <source>
        <dbReference type="ARBA" id="ARBA00025217"/>
    </source>
</evidence>
<protein>
    <recommendedName>
        <fullName evidence="14">Isoleucine--tRNA ligase</fullName>
        <ecNumber evidence="14">6.1.1.5</ecNumber>
    </recommendedName>
    <alternativeName>
        <fullName evidence="14">Isoleucyl-tRNA synthetase</fullName>
        <shortName evidence="14">IleRS</shortName>
    </alternativeName>
</protein>
<feature type="short sequence motif" description="'KMSKS' region" evidence="14">
    <location>
        <begin position="602"/>
        <end position="606"/>
    </location>
</feature>
<comment type="subcellular location">
    <subcellularLocation>
        <location evidence="1 14">Cytoplasm</location>
    </subcellularLocation>
</comment>
<dbReference type="InterPro" id="IPR010663">
    <property type="entry name" value="Znf_FPG/IleRS"/>
</dbReference>
<dbReference type="InterPro" id="IPR014729">
    <property type="entry name" value="Rossmann-like_a/b/a_fold"/>
</dbReference>
<dbReference type="HAMAP" id="MF_02002">
    <property type="entry name" value="Ile_tRNA_synth_type1"/>
    <property type="match status" value="1"/>
</dbReference>
<reference evidence="18" key="1">
    <citation type="submission" date="2023-02" db="EMBL/GenBank/DDBJ databases">
        <title>Detection, antimicrobial susceptibility and genomic characterization of NDM-producing species of Morganellaceae, Yersiniaceae, and Enterobacteriaceae other than Klebsiella.</title>
        <authorList>
            <person name="Camargo C.H."/>
            <person name="Sacchi C.T."/>
            <person name="Campos K.R."/>
        </authorList>
    </citation>
    <scope>NUCLEOTIDE SEQUENCE</scope>
    <source>
        <strain evidence="18">1189_21</strain>
    </source>
</reference>
<dbReference type="SUPFAM" id="SSF52374">
    <property type="entry name" value="Nucleotidylyl transferase"/>
    <property type="match status" value="1"/>
</dbReference>
<feature type="domain" description="Zinc finger FPG/IleRS-type" evidence="16">
    <location>
        <begin position="897"/>
        <end position="925"/>
    </location>
</feature>
<dbReference type="InterPro" id="IPR009008">
    <property type="entry name" value="Val/Leu/Ile-tRNA-synth_edit"/>
</dbReference>
<dbReference type="GO" id="GO:0004822">
    <property type="term" value="F:isoleucine-tRNA ligase activity"/>
    <property type="evidence" value="ECO:0007669"/>
    <property type="project" value="UniProtKB-UniRule"/>
</dbReference>
<keyword evidence="5 14" id="KW-0436">Ligase</keyword>
<comment type="cofactor">
    <cofactor evidence="14">
        <name>Zn(2+)</name>
        <dbReference type="ChEBI" id="CHEBI:29105"/>
    </cofactor>
    <text evidence="14">Binds 1 zinc ion per subunit.</text>
</comment>
<sequence>MSDYKNTLNLPETGFPMRGDLAKREPDMLKRWYKEGLYQAIRKAKTGKKTFILHDGPPYANGSIHIGHSVNKILKDIIIKSKGMAGFDSPYIPGWDCHGLPIEHKVEQVIGKPGDKVTPAEFRAACREYAKEQIEGQKEDFIRLGVLGDWDHPYLTMDFKTEAHIIRALAKVIANGHLVKGAKPVHWCTSCASSLAEAEVEYYDKTSPSIDVRFTAADADAVYSKFGVKNDGLPVSLVIWTTTPWTLPANRAISLNPEFDYQLVRVNDERLILAADLVESVMKRAGITSWTVEAGCKGSDLELLRFNHPFMGFDVPAILGDHVTLDAGTGAVHTAPGHGPDDYVIGQKYGLETANPVGPNGCYVSGTYPSLDGVFVLKANDIILDLLKEKGALLHSENISHSYPCCWRHKTPVIFRATPQWFIGMDVNGLRPQSLNEIKGVKWIPGWGEARITAMVENRPDWCISRQRTWGTPMSLFVHKETQELHPRTLELMEDVAKRVEEHGIQAWWDLDPRDLLGDDADIYEKVPDTLDVWFDSGSTHFAVVDARPEFHGNSADMYLEGSDQHRGWFMSSLMLSTAMKGKAPYREVLTHGFTVDGQGRKMSKSLGNTISPQDVMNKLGADILRLWVASTDYSGEIAVSDEILKRSADSYRRIRNTARFLLANLNGFNPETDMVKPEEMIVADRWAVGRALAAQADILKSNEAYDFHEVVQRLMQFCSVEMGSFYLDIIKDRQYTAKSDGLARRSCQTALFHIAEALVRWMAPIMSFTADEIWNVMPGKRPQYVFTEEWYDGLFGLNAQDSMNDDYWATLLAVRGEVNKVLEQARADKLIGGSLEAAVTLYADDALAAQLNSLGNELRFVLLTSQADVKPLSAAPESAVNSELDGLRIGFGKAEGSKCPRCWHYATDIGQDSEHPELCGRCVTNVAGNGEERKFA</sequence>
<evidence type="ECO:0000256" key="5">
    <source>
        <dbReference type="ARBA" id="ARBA00022598"/>
    </source>
</evidence>
<dbReference type="SUPFAM" id="SSF50677">
    <property type="entry name" value="ValRS/IleRS/LeuRS editing domain"/>
    <property type="match status" value="1"/>
</dbReference>
<comment type="catalytic activity">
    <reaction evidence="13 14">
        <text>tRNA(Ile) + L-isoleucine + ATP = L-isoleucyl-tRNA(Ile) + AMP + diphosphate</text>
        <dbReference type="Rhea" id="RHEA:11060"/>
        <dbReference type="Rhea" id="RHEA-COMP:9666"/>
        <dbReference type="Rhea" id="RHEA-COMP:9695"/>
        <dbReference type="ChEBI" id="CHEBI:30616"/>
        <dbReference type="ChEBI" id="CHEBI:33019"/>
        <dbReference type="ChEBI" id="CHEBI:58045"/>
        <dbReference type="ChEBI" id="CHEBI:78442"/>
        <dbReference type="ChEBI" id="CHEBI:78528"/>
        <dbReference type="ChEBI" id="CHEBI:456215"/>
        <dbReference type="EC" id="6.1.1.5"/>
    </reaction>
</comment>
<evidence type="ECO:0000256" key="8">
    <source>
        <dbReference type="ARBA" id="ARBA00022833"/>
    </source>
</evidence>
<dbReference type="InterPro" id="IPR023585">
    <property type="entry name" value="Ile-tRNA-ligase_type1"/>
</dbReference>
<feature type="binding site" evidence="14">
    <location>
        <position position="903"/>
    </location>
    <ligand>
        <name>Zn(2+)</name>
        <dbReference type="ChEBI" id="CHEBI:29105"/>
    </ligand>
</feature>
<organism evidence="18 19">
    <name type="scientific">Morganella morganii</name>
    <name type="common">Proteus morganii</name>
    <dbReference type="NCBI Taxonomy" id="582"/>
    <lineage>
        <taxon>Bacteria</taxon>
        <taxon>Pseudomonadati</taxon>
        <taxon>Pseudomonadota</taxon>
        <taxon>Gammaproteobacteria</taxon>
        <taxon>Enterobacterales</taxon>
        <taxon>Morganellaceae</taxon>
        <taxon>Morganella</taxon>
    </lineage>
</organism>
<dbReference type="PANTHER" id="PTHR42765">
    <property type="entry name" value="SOLEUCYL-TRNA SYNTHETASE"/>
    <property type="match status" value="1"/>
</dbReference>
<name>A0AAE4JQS8_MORMO</name>
<evidence type="ECO:0000259" key="17">
    <source>
        <dbReference type="Pfam" id="PF08264"/>
    </source>
</evidence>
<feature type="binding site" evidence="14">
    <location>
        <position position="923"/>
    </location>
    <ligand>
        <name>Zn(2+)</name>
        <dbReference type="ChEBI" id="CHEBI:29105"/>
    </ligand>
</feature>
<comment type="function">
    <text evidence="12 14">Catalyzes the attachment of isoleucine to tRNA(Ile). As IleRS can inadvertently accommodate and process structurally similar amino acids such as valine, to avoid such errors it has two additional distinct tRNA(Ile)-dependent editing activities. One activity is designated as 'pretransfer' editing and involves the hydrolysis of activated Val-AMP. The other activity is designated 'posttransfer' editing and involves deacylation of mischarged Val-tRNA(Ile).</text>
</comment>
<dbReference type="GO" id="GO:0002161">
    <property type="term" value="F:aminoacyl-tRNA deacylase activity"/>
    <property type="evidence" value="ECO:0007669"/>
    <property type="project" value="InterPro"/>
</dbReference>
<accession>A0AAE4JQS8</accession>
<dbReference type="FunFam" id="3.40.50.620:FF:000042">
    <property type="entry name" value="Isoleucine--tRNA ligase"/>
    <property type="match status" value="1"/>
</dbReference>
<dbReference type="PANTHER" id="PTHR42765:SF1">
    <property type="entry name" value="ISOLEUCINE--TRNA LIGASE, MITOCHONDRIAL"/>
    <property type="match status" value="1"/>
</dbReference>
<dbReference type="FunFam" id="3.90.740.10:FF:000002">
    <property type="entry name" value="Isoleucine--tRNA ligase"/>
    <property type="match status" value="1"/>
</dbReference>
<evidence type="ECO:0000256" key="9">
    <source>
        <dbReference type="ARBA" id="ARBA00022840"/>
    </source>
</evidence>
<feature type="short sequence motif" description="'HIGH' region" evidence="14">
    <location>
        <begin position="58"/>
        <end position="68"/>
    </location>
</feature>
<evidence type="ECO:0000256" key="6">
    <source>
        <dbReference type="ARBA" id="ARBA00022723"/>
    </source>
</evidence>
<comment type="subunit">
    <text evidence="3 14">Monomer.</text>
</comment>
<feature type="binding site" evidence="14">
    <location>
        <position position="561"/>
    </location>
    <ligand>
        <name>L-isoleucyl-5'-AMP</name>
        <dbReference type="ChEBI" id="CHEBI:178002"/>
    </ligand>
</feature>
<feature type="domain" description="Aminoacyl-tRNA synthetase class Ia" evidence="15">
    <location>
        <begin position="28"/>
        <end position="640"/>
    </location>
</feature>